<gene>
    <name evidence="3" type="ORF">EV356DRAFT_51767</name>
</gene>
<reference evidence="3" key="1">
    <citation type="journal article" date="2020" name="Stud. Mycol.">
        <title>101 Dothideomycetes genomes: a test case for predicting lifestyles and emergence of pathogens.</title>
        <authorList>
            <person name="Haridas S."/>
            <person name="Albert R."/>
            <person name="Binder M."/>
            <person name="Bloem J."/>
            <person name="Labutti K."/>
            <person name="Salamov A."/>
            <person name="Andreopoulos B."/>
            <person name="Baker S."/>
            <person name="Barry K."/>
            <person name="Bills G."/>
            <person name="Bluhm B."/>
            <person name="Cannon C."/>
            <person name="Castanera R."/>
            <person name="Culley D."/>
            <person name="Daum C."/>
            <person name="Ezra D."/>
            <person name="Gonzalez J."/>
            <person name="Henrissat B."/>
            <person name="Kuo A."/>
            <person name="Liang C."/>
            <person name="Lipzen A."/>
            <person name="Lutzoni F."/>
            <person name="Magnuson J."/>
            <person name="Mondo S."/>
            <person name="Nolan M."/>
            <person name="Ohm R."/>
            <person name="Pangilinan J."/>
            <person name="Park H.-J."/>
            <person name="Ramirez L."/>
            <person name="Alfaro M."/>
            <person name="Sun H."/>
            <person name="Tritt A."/>
            <person name="Yoshinaga Y."/>
            <person name="Zwiers L.-H."/>
            <person name="Turgeon B."/>
            <person name="Goodwin S."/>
            <person name="Spatafora J."/>
            <person name="Crous P."/>
            <person name="Grigoriev I."/>
        </authorList>
    </citation>
    <scope>NUCLEOTIDE SEQUENCE</scope>
    <source>
        <strain evidence="3">Tuck. ex Michener</strain>
    </source>
</reference>
<keyword evidence="2" id="KW-0732">Signal</keyword>
<dbReference type="Proteomes" id="UP000800092">
    <property type="component" value="Unassembled WGS sequence"/>
</dbReference>
<evidence type="ECO:0000256" key="1">
    <source>
        <dbReference type="SAM" id="MobiDB-lite"/>
    </source>
</evidence>
<dbReference type="AlphaFoldDB" id="A0A6A6HG32"/>
<accession>A0A6A6HG32</accession>
<feature type="region of interest" description="Disordered" evidence="1">
    <location>
        <begin position="47"/>
        <end position="71"/>
    </location>
</feature>
<protein>
    <submittedName>
        <fullName evidence="3">Uncharacterized protein</fullName>
    </submittedName>
</protein>
<evidence type="ECO:0000256" key="2">
    <source>
        <dbReference type="SAM" id="SignalP"/>
    </source>
</evidence>
<sequence length="177" mass="19821">MIMRGVFLFCLSALAASTQAVVVKPPGVNDPDTDAWLGGIEVPSHKPAMLPGSSNNGSCAGQKPPLWPPDQKEDYDRDAKLDVTPNAKGGSNSQRIFKRDQIESFYCGPHRKNIPKQVIGYGYTRYQVEQAFQDAEVFLRFWEPQRGHDLRSSKLIREDASQSALFLAFPKHKRRSC</sequence>
<organism evidence="3 4">
    <name type="scientific">Viridothelium virens</name>
    <name type="common">Speckled blister lichen</name>
    <name type="synonym">Trypethelium virens</name>
    <dbReference type="NCBI Taxonomy" id="1048519"/>
    <lineage>
        <taxon>Eukaryota</taxon>
        <taxon>Fungi</taxon>
        <taxon>Dikarya</taxon>
        <taxon>Ascomycota</taxon>
        <taxon>Pezizomycotina</taxon>
        <taxon>Dothideomycetes</taxon>
        <taxon>Dothideomycetes incertae sedis</taxon>
        <taxon>Trypetheliales</taxon>
        <taxon>Trypetheliaceae</taxon>
        <taxon>Viridothelium</taxon>
    </lineage>
</organism>
<evidence type="ECO:0000313" key="3">
    <source>
        <dbReference type="EMBL" id="KAF2236788.1"/>
    </source>
</evidence>
<feature type="signal peptide" evidence="2">
    <location>
        <begin position="1"/>
        <end position="20"/>
    </location>
</feature>
<name>A0A6A6HG32_VIRVR</name>
<evidence type="ECO:0000313" key="4">
    <source>
        <dbReference type="Proteomes" id="UP000800092"/>
    </source>
</evidence>
<proteinExistence type="predicted"/>
<feature type="chain" id="PRO_5025469236" evidence="2">
    <location>
        <begin position="21"/>
        <end position="177"/>
    </location>
</feature>
<dbReference type="EMBL" id="ML991783">
    <property type="protein sequence ID" value="KAF2236788.1"/>
    <property type="molecule type" value="Genomic_DNA"/>
</dbReference>
<keyword evidence="4" id="KW-1185">Reference proteome</keyword>